<dbReference type="InterPro" id="IPR008826">
    <property type="entry name" value="Se-bd"/>
</dbReference>
<gene>
    <name evidence="2" type="ORF">I553_3995</name>
</gene>
<accession>X8AH35</accession>
<dbReference type="PANTHER" id="PTHR23300:SF0">
    <property type="entry name" value="METHANETHIOL OXIDASE"/>
    <property type="match status" value="1"/>
</dbReference>
<dbReference type="GO" id="GO:0008430">
    <property type="term" value="F:selenium binding"/>
    <property type="evidence" value="ECO:0007669"/>
    <property type="project" value="InterPro"/>
</dbReference>
<protein>
    <submittedName>
        <fullName evidence="2">56kDa selenium binding family protein</fullName>
    </submittedName>
</protein>
<dbReference type="PANTHER" id="PTHR23300">
    <property type="entry name" value="METHANETHIOL OXIDASE"/>
    <property type="match status" value="1"/>
</dbReference>
<dbReference type="Pfam" id="PF05694">
    <property type="entry name" value="SBP56"/>
    <property type="match status" value="1"/>
</dbReference>
<evidence type="ECO:0000256" key="1">
    <source>
        <dbReference type="ARBA" id="ARBA00005606"/>
    </source>
</evidence>
<comment type="similarity">
    <text evidence="1">Belongs to the selenium-binding protein family.</text>
</comment>
<organism evidence="2">
    <name type="scientific">Mycobacterium xenopi 4042</name>
    <dbReference type="NCBI Taxonomy" id="1299334"/>
    <lineage>
        <taxon>Bacteria</taxon>
        <taxon>Bacillati</taxon>
        <taxon>Actinomycetota</taxon>
        <taxon>Actinomycetes</taxon>
        <taxon>Mycobacteriales</taxon>
        <taxon>Mycobacteriaceae</taxon>
        <taxon>Mycobacterium</taxon>
    </lineage>
</organism>
<evidence type="ECO:0000313" key="2">
    <source>
        <dbReference type="EMBL" id="EUA31227.1"/>
    </source>
</evidence>
<proteinExistence type="inferred from homology"/>
<reference evidence="2" key="1">
    <citation type="submission" date="2014-01" db="EMBL/GenBank/DDBJ databases">
        <authorList>
            <person name="Brown-Elliot B."/>
            <person name="Wallace R."/>
            <person name="Lenaerts A."/>
            <person name="Ordway D."/>
            <person name="DeGroote M.A."/>
            <person name="Parker T."/>
            <person name="Sizemore C."/>
            <person name="Tallon L.J."/>
            <person name="Sadzewicz L.K."/>
            <person name="Sengamalay N."/>
            <person name="Fraser C.M."/>
            <person name="Hine E."/>
            <person name="Shefchek K.A."/>
            <person name="Das S.P."/>
            <person name="Tettelin H."/>
        </authorList>
    </citation>
    <scope>NUCLEOTIDE SEQUENCE [LARGE SCALE GENOMIC DNA]</scope>
    <source>
        <strain evidence="2">4042</strain>
    </source>
</reference>
<comment type="caution">
    <text evidence="2">The sequence shown here is derived from an EMBL/GenBank/DDBJ whole genome shotgun (WGS) entry which is preliminary data.</text>
</comment>
<dbReference type="PATRIC" id="fig|1299334.3.peg.5702"/>
<sequence>MISIRWCSSCAAHDPPRPGFRRRGDQRRGPIGSVWLWHKAGDQWPSTRSSRSGRAADPDVLPPACSRSVRCHRWSRTSISPSTTGGCTYPVGRQVNSNNSTSATHSIRRRRRRFARGDRAAPTASVGARHAAARRPQMVEISRDGRRVYVTNSLYAAWDEVFYPEGVGAWMAKLDADVSAGVWCPTPASSRTASSSAGCGCTKRGCRA</sequence>
<dbReference type="EMBL" id="JAOB01000056">
    <property type="protein sequence ID" value="EUA31227.1"/>
    <property type="molecule type" value="Genomic_DNA"/>
</dbReference>
<dbReference type="AlphaFoldDB" id="X8AH35"/>
<name>X8AH35_MYCXE</name>